<dbReference type="PROSITE" id="PS50850">
    <property type="entry name" value="MFS"/>
    <property type="match status" value="1"/>
</dbReference>
<dbReference type="CDD" id="cd17324">
    <property type="entry name" value="MFS_NepI_like"/>
    <property type="match status" value="1"/>
</dbReference>
<keyword evidence="3 6" id="KW-0812">Transmembrane</keyword>
<dbReference type="Pfam" id="PF07690">
    <property type="entry name" value="MFS_1"/>
    <property type="match status" value="1"/>
</dbReference>
<proteinExistence type="predicted"/>
<feature type="transmembrane region" description="Helical" evidence="6">
    <location>
        <begin position="52"/>
        <end position="76"/>
    </location>
</feature>
<keyword evidence="2" id="KW-1003">Cell membrane</keyword>
<dbReference type="Proteomes" id="UP000466831">
    <property type="component" value="Chromosome"/>
</dbReference>
<reference evidence="8 9" key="1">
    <citation type="journal article" date="2019" name="Emerg. Microbes Infect.">
        <title>Comprehensive subspecies identification of 175 nontuberculous mycobacteria species based on 7547 genomic profiles.</title>
        <authorList>
            <person name="Matsumoto Y."/>
            <person name="Kinjo T."/>
            <person name="Motooka D."/>
            <person name="Nabeya D."/>
            <person name="Jung N."/>
            <person name="Uechi K."/>
            <person name="Horii T."/>
            <person name="Iida T."/>
            <person name="Fujita J."/>
            <person name="Nakamura S."/>
        </authorList>
    </citation>
    <scope>NUCLEOTIDE SEQUENCE [LARGE SCALE GENOMIC DNA]</scope>
    <source>
        <strain evidence="8 9">JCM 17324</strain>
    </source>
</reference>
<evidence type="ECO:0000313" key="9">
    <source>
        <dbReference type="Proteomes" id="UP000466831"/>
    </source>
</evidence>
<feature type="transmembrane region" description="Helical" evidence="6">
    <location>
        <begin position="142"/>
        <end position="167"/>
    </location>
</feature>
<keyword evidence="9" id="KW-1185">Reference proteome</keyword>
<sequence length="445" mass="46240">MEEPVVGVRTVGERDLGDVAQPIAHTQAMTVMTAETANTAARTWTPRIAAQLAILAAAAFTYVTAEILPVGALPAIARNLNVSLVLVGTLLSWYALVAALTTIPLVRWTAHLPRRRVLVVSLTCLTASQVISALAPNFAVLAAGRVLCAITHGLLWSVIAPIATRLVPPSHAGRATTSIYVGTSLALVVGSPLTAALSLMWGWRLAVVCVTVAAALVTVAARLMLPEMVLTEDQLAHVGPRSRHHRNPRLITVSVLAMIAVTGHFVSYTFIVELIRNVLGVRGPNLAWVLAAYGLAGLLSVPLVARPLDHRPKSAVILCMAGLTAAFVVLTALAFGGRSGATTALIGTAAIVLWGAMATAVSPMMQSAAMRNGADDPDGASGLYVTAFQVGIMAGSLAGGLLYEHSVTTMLIASAILMAVALVGIAANRRMLDVPQPPPTSSLDS</sequence>
<dbReference type="PANTHER" id="PTHR43124">
    <property type="entry name" value="PURINE EFFLUX PUMP PBUE"/>
    <property type="match status" value="1"/>
</dbReference>
<feature type="domain" description="Major facilitator superfamily (MFS) profile" evidence="7">
    <location>
        <begin position="50"/>
        <end position="431"/>
    </location>
</feature>
<organism evidence="8 9">
    <name type="scientific">Mycobacterium marseillense</name>
    <dbReference type="NCBI Taxonomy" id="701042"/>
    <lineage>
        <taxon>Bacteria</taxon>
        <taxon>Bacillati</taxon>
        <taxon>Actinomycetota</taxon>
        <taxon>Actinomycetes</taxon>
        <taxon>Mycobacteriales</taxon>
        <taxon>Mycobacteriaceae</taxon>
        <taxon>Mycobacterium</taxon>
        <taxon>Mycobacterium avium complex (MAC)</taxon>
    </lineage>
</organism>
<dbReference type="EMBL" id="AP022584">
    <property type="protein sequence ID" value="BBY12594.1"/>
    <property type="molecule type" value="Genomic_DNA"/>
</dbReference>
<feature type="transmembrane region" description="Helical" evidence="6">
    <location>
        <begin position="382"/>
        <end position="403"/>
    </location>
</feature>
<dbReference type="InterPro" id="IPR050189">
    <property type="entry name" value="MFS_Efflux_Transporters"/>
</dbReference>
<feature type="transmembrane region" description="Helical" evidence="6">
    <location>
        <begin position="341"/>
        <end position="361"/>
    </location>
</feature>
<evidence type="ECO:0000259" key="7">
    <source>
        <dbReference type="PROSITE" id="PS50850"/>
    </source>
</evidence>
<feature type="transmembrane region" description="Helical" evidence="6">
    <location>
        <begin position="205"/>
        <end position="225"/>
    </location>
</feature>
<dbReference type="InterPro" id="IPR020846">
    <property type="entry name" value="MFS_dom"/>
</dbReference>
<feature type="transmembrane region" description="Helical" evidence="6">
    <location>
        <begin position="286"/>
        <end position="304"/>
    </location>
</feature>
<evidence type="ECO:0000256" key="1">
    <source>
        <dbReference type="ARBA" id="ARBA00004651"/>
    </source>
</evidence>
<comment type="subcellular location">
    <subcellularLocation>
        <location evidence="1">Cell membrane</location>
        <topology evidence="1">Multi-pass membrane protein</topology>
    </subcellularLocation>
</comment>
<dbReference type="Gene3D" id="1.20.1250.20">
    <property type="entry name" value="MFS general substrate transporter like domains"/>
    <property type="match status" value="2"/>
</dbReference>
<dbReference type="PANTHER" id="PTHR43124:SF3">
    <property type="entry name" value="CHLORAMPHENICOL EFFLUX PUMP RV0191"/>
    <property type="match status" value="1"/>
</dbReference>
<feature type="transmembrane region" description="Helical" evidence="6">
    <location>
        <begin position="409"/>
        <end position="427"/>
    </location>
</feature>
<evidence type="ECO:0000256" key="2">
    <source>
        <dbReference type="ARBA" id="ARBA00022475"/>
    </source>
</evidence>
<evidence type="ECO:0000256" key="5">
    <source>
        <dbReference type="ARBA" id="ARBA00023136"/>
    </source>
</evidence>
<keyword evidence="4 6" id="KW-1133">Transmembrane helix</keyword>
<feature type="transmembrane region" description="Helical" evidence="6">
    <location>
        <begin position="179"/>
        <end position="199"/>
    </location>
</feature>
<feature type="transmembrane region" description="Helical" evidence="6">
    <location>
        <begin position="316"/>
        <end position="335"/>
    </location>
</feature>
<feature type="transmembrane region" description="Helical" evidence="6">
    <location>
        <begin position="82"/>
        <end position="105"/>
    </location>
</feature>
<keyword evidence="5 6" id="KW-0472">Membrane</keyword>
<accession>A0ABM7JF42</accession>
<gene>
    <name evidence="8" type="ORF">MMARJ_33340</name>
</gene>
<dbReference type="InterPro" id="IPR011701">
    <property type="entry name" value="MFS"/>
</dbReference>
<evidence type="ECO:0000256" key="6">
    <source>
        <dbReference type="SAM" id="Phobius"/>
    </source>
</evidence>
<feature type="transmembrane region" description="Helical" evidence="6">
    <location>
        <begin position="250"/>
        <end position="271"/>
    </location>
</feature>
<evidence type="ECO:0000256" key="4">
    <source>
        <dbReference type="ARBA" id="ARBA00022989"/>
    </source>
</evidence>
<protein>
    <submittedName>
        <fullName evidence="8">MFS transporter</fullName>
    </submittedName>
</protein>
<name>A0ABM7JF42_9MYCO</name>
<dbReference type="SUPFAM" id="SSF103473">
    <property type="entry name" value="MFS general substrate transporter"/>
    <property type="match status" value="1"/>
</dbReference>
<dbReference type="InterPro" id="IPR036259">
    <property type="entry name" value="MFS_trans_sf"/>
</dbReference>
<evidence type="ECO:0000256" key="3">
    <source>
        <dbReference type="ARBA" id="ARBA00022692"/>
    </source>
</evidence>
<evidence type="ECO:0000313" key="8">
    <source>
        <dbReference type="EMBL" id="BBY12594.1"/>
    </source>
</evidence>